<organism evidence="1 2">
    <name type="scientific">Trifolium pratense</name>
    <name type="common">Red clover</name>
    <dbReference type="NCBI Taxonomy" id="57577"/>
    <lineage>
        <taxon>Eukaryota</taxon>
        <taxon>Viridiplantae</taxon>
        <taxon>Streptophyta</taxon>
        <taxon>Embryophyta</taxon>
        <taxon>Tracheophyta</taxon>
        <taxon>Spermatophyta</taxon>
        <taxon>Magnoliopsida</taxon>
        <taxon>eudicotyledons</taxon>
        <taxon>Gunneridae</taxon>
        <taxon>Pentapetalae</taxon>
        <taxon>rosids</taxon>
        <taxon>fabids</taxon>
        <taxon>Fabales</taxon>
        <taxon>Fabaceae</taxon>
        <taxon>Papilionoideae</taxon>
        <taxon>50 kb inversion clade</taxon>
        <taxon>NPAAA clade</taxon>
        <taxon>Hologalegina</taxon>
        <taxon>IRL clade</taxon>
        <taxon>Trifolieae</taxon>
        <taxon>Trifolium</taxon>
    </lineage>
</organism>
<name>A0A2K3JYQ3_TRIPR</name>
<dbReference type="AlphaFoldDB" id="A0A2K3JYQ3"/>
<evidence type="ECO:0000313" key="2">
    <source>
        <dbReference type="Proteomes" id="UP000236291"/>
    </source>
</evidence>
<comment type="caution">
    <text evidence="1">The sequence shown here is derived from an EMBL/GenBank/DDBJ whole genome shotgun (WGS) entry which is preliminary data.</text>
</comment>
<dbReference type="EMBL" id="ASHM01130888">
    <property type="protein sequence ID" value="PNX59191.1"/>
    <property type="molecule type" value="Genomic_DNA"/>
</dbReference>
<proteinExistence type="predicted"/>
<evidence type="ECO:0000313" key="1">
    <source>
        <dbReference type="EMBL" id="PNX59191.1"/>
    </source>
</evidence>
<sequence length="31" mass="3476">VESNCCSKLQWRDFGVSPSKTPVRARSPRSP</sequence>
<accession>A0A2K3JYQ3</accession>
<reference evidence="1 2" key="2">
    <citation type="journal article" date="2017" name="Front. Plant Sci.">
        <title>Gene Classification and Mining of Molecular Markers Useful in Red Clover (Trifolium pratense) Breeding.</title>
        <authorList>
            <person name="Istvanek J."/>
            <person name="Dluhosova J."/>
            <person name="Dluhos P."/>
            <person name="Patkova L."/>
            <person name="Nedelnik J."/>
            <person name="Repkova J."/>
        </authorList>
    </citation>
    <scope>NUCLEOTIDE SEQUENCE [LARGE SCALE GENOMIC DNA]</scope>
    <source>
        <strain evidence="2">cv. Tatra</strain>
        <tissue evidence="1">Young leaves</tissue>
    </source>
</reference>
<gene>
    <name evidence="1" type="ORF">L195_g059566</name>
</gene>
<feature type="non-terminal residue" evidence="1">
    <location>
        <position position="1"/>
    </location>
</feature>
<reference evidence="1 2" key="1">
    <citation type="journal article" date="2014" name="Am. J. Bot.">
        <title>Genome assembly and annotation for red clover (Trifolium pratense; Fabaceae).</title>
        <authorList>
            <person name="Istvanek J."/>
            <person name="Jaros M."/>
            <person name="Krenek A."/>
            <person name="Repkova J."/>
        </authorList>
    </citation>
    <scope>NUCLEOTIDE SEQUENCE [LARGE SCALE GENOMIC DNA]</scope>
    <source>
        <strain evidence="2">cv. Tatra</strain>
        <tissue evidence="1">Young leaves</tissue>
    </source>
</reference>
<protein>
    <submittedName>
        <fullName evidence="1">Uncharacterized protein</fullName>
    </submittedName>
</protein>
<dbReference type="Proteomes" id="UP000236291">
    <property type="component" value="Unassembled WGS sequence"/>
</dbReference>